<gene>
    <name evidence="1" type="ORF">S01H1_24204</name>
</gene>
<dbReference type="AlphaFoldDB" id="X0UTZ3"/>
<dbReference type="Gene3D" id="3.40.190.80">
    <property type="match status" value="1"/>
</dbReference>
<comment type="caution">
    <text evidence="1">The sequence shown here is derived from an EMBL/GenBank/DDBJ whole genome shotgun (WGS) entry which is preliminary data.</text>
</comment>
<dbReference type="Pfam" id="PF00459">
    <property type="entry name" value="Inositol_P"/>
    <property type="match status" value="1"/>
</dbReference>
<dbReference type="SUPFAM" id="SSF56655">
    <property type="entry name" value="Carbohydrate phosphatase"/>
    <property type="match status" value="1"/>
</dbReference>
<evidence type="ECO:0008006" key="2">
    <source>
        <dbReference type="Google" id="ProtNLM"/>
    </source>
</evidence>
<proteinExistence type="predicted"/>
<dbReference type="EMBL" id="BARS01014286">
    <property type="protein sequence ID" value="GAF91915.1"/>
    <property type="molecule type" value="Genomic_DNA"/>
</dbReference>
<protein>
    <recommendedName>
        <fullName evidence="2">Fructose-bisphosphatase</fullName>
    </recommendedName>
</protein>
<evidence type="ECO:0000313" key="1">
    <source>
        <dbReference type="EMBL" id="GAF91915.1"/>
    </source>
</evidence>
<feature type="non-terminal residue" evidence="1">
    <location>
        <position position="1"/>
    </location>
</feature>
<accession>X0UTZ3</accession>
<feature type="non-terminal residue" evidence="1">
    <location>
        <position position="79"/>
    </location>
</feature>
<sequence>ESLLLTYSRFHHHYHSTFPGKIRDLGCTAAHICYVATGRAEAALIANESYQDLAAACIIVEAAGGKIYKLDGSEFLLNE</sequence>
<dbReference type="InterPro" id="IPR000760">
    <property type="entry name" value="Inositol_monophosphatase-like"/>
</dbReference>
<name>X0UTZ3_9ZZZZ</name>
<reference evidence="1" key="1">
    <citation type="journal article" date="2014" name="Front. Microbiol.">
        <title>High frequency of phylogenetically diverse reductive dehalogenase-homologous genes in deep subseafloor sedimentary metagenomes.</title>
        <authorList>
            <person name="Kawai M."/>
            <person name="Futagami T."/>
            <person name="Toyoda A."/>
            <person name="Takaki Y."/>
            <person name="Nishi S."/>
            <person name="Hori S."/>
            <person name="Arai W."/>
            <person name="Tsubouchi T."/>
            <person name="Morono Y."/>
            <person name="Uchiyama I."/>
            <person name="Ito T."/>
            <person name="Fujiyama A."/>
            <person name="Inagaki F."/>
            <person name="Takami H."/>
        </authorList>
    </citation>
    <scope>NUCLEOTIDE SEQUENCE</scope>
    <source>
        <strain evidence="1">Expedition CK06-06</strain>
    </source>
</reference>
<organism evidence="1">
    <name type="scientific">marine sediment metagenome</name>
    <dbReference type="NCBI Taxonomy" id="412755"/>
    <lineage>
        <taxon>unclassified sequences</taxon>
        <taxon>metagenomes</taxon>
        <taxon>ecological metagenomes</taxon>
    </lineage>
</organism>